<comment type="caution">
    <text evidence="1">The sequence shown here is derived from an EMBL/GenBank/DDBJ whole genome shotgun (WGS) entry which is preliminary data.</text>
</comment>
<reference evidence="1 2" key="1">
    <citation type="journal article" date="2014" name="BMC Genomics">
        <title>Genome and secretome analysis of the hemibiotrophic fungal pathogen, Moniliophthora roreri, which causes frosty pod rot disease of cacao: mechanisms of the biotrophic and necrotrophic phases.</title>
        <authorList>
            <person name="Meinhardt L.W."/>
            <person name="Costa G.G.L."/>
            <person name="Thomazella D.P.T."/>
            <person name="Teixeira P.J.P.L."/>
            <person name="Carazzolle M.F."/>
            <person name="Schuster S.C."/>
            <person name="Carlson J.E."/>
            <person name="Guiltinan M.J."/>
            <person name="Mieczkowski P."/>
            <person name="Farmer A."/>
            <person name="Ramaraj T."/>
            <person name="Crozier J."/>
            <person name="Davis R.E."/>
            <person name="Shao J."/>
            <person name="Melnick R.L."/>
            <person name="Pereira G.A.G."/>
            <person name="Bailey B.A."/>
        </authorList>
    </citation>
    <scope>NUCLEOTIDE SEQUENCE [LARGE SCALE GENOMIC DNA]</scope>
    <source>
        <strain evidence="1 2">MCA 2997</strain>
    </source>
</reference>
<protein>
    <submittedName>
        <fullName evidence="1">Uncharacterized protein</fullName>
    </submittedName>
</protein>
<accession>V2XTY1</accession>
<feature type="non-terminal residue" evidence="1">
    <location>
        <position position="126"/>
    </location>
</feature>
<organism evidence="1 2">
    <name type="scientific">Moniliophthora roreri (strain MCA 2997)</name>
    <name type="common">Cocoa frosty pod rot fungus</name>
    <name type="synonym">Crinipellis roreri</name>
    <dbReference type="NCBI Taxonomy" id="1381753"/>
    <lineage>
        <taxon>Eukaryota</taxon>
        <taxon>Fungi</taxon>
        <taxon>Dikarya</taxon>
        <taxon>Basidiomycota</taxon>
        <taxon>Agaricomycotina</taxon>
        <taxon>Agaricomycetes</taxon>
        <taxon>Agaricomycetidae</taxon>
        <taxon>Agaricales</taxon>
        <taxon>Marasmiineae</taxon>
        <taxon>Marasmiaceae</taxon>
        <taxon>Moniliophthora</taxon>
    </lineage>
</organism>
<evidence type="ECO:0000313" key="1">
    <source>
        <dbReference type="EMBL" id="ESK82879.1"/>
    </source>
</evidence>
<dbReference type="HOGENOM" id="CLU_1986883_0_0_1"/>
<dbReference type="EMBL" id="AWSO01001754">
    <property type="protein sequence ID" value="ESK82879.1"/>
    <property type="molecule type" value="Genomic_DNA"/>
</dbReference>
<sequence length="126" mass="14344">MGGDYPVMFSDALHLAFTHGALPLGLFSDANLREIFKKNYNLPTCTFIPTSATTKLGVTSRKVTILDIAKICAELSVSEEELEGMDLEKFHECTFNFTQFCREVDEKNRGNPFFSKFTNNHFQFFL</sequence>
<proteinExistence type="predicted"/>
<keyword evidence="2" id="KW-1185">Reference proteome</keyword>
<gene>
    <name evidence="1" type="ORF">Moror_1386</name>
</gene>
<dbReference type="KEGG" id="mrr:Moror_1386"/>
<dbReference type="Proteomes" id="UP000017559">
    <property type="component" value="Unassembled WGS sequence"/>
</dbReference>
<name>V2XTY1_MONRO</name>
<dbReference type="AlphaFoldDB" id="V2XTY1"/>
<evidence type="ECO:0000313" key="2">
    <source>
        <dbReference type="Proteomes" id="UP000017559"/>
    </source>
</evidence>